<protein>
    <recommendedName>
        <fullName evidence="3">Transporter substrate-binding domain-containing protein</fullName>
    </recommendedName>
</protein>
<evidence type="ECO:0000313" key="2">
    <source>
        <dbReference type="Proteomes" id="UP000275663"/>
    </source>
</evidence>
<sequence length="280" mass="31029">MRRIKTVDFTHLATLLTLLICLSGNSIAGCTRVINVPVAATGLSVTTGEDGVSGVYPELLRSMSEKNGCSFNFSVVPRARLELMFENGTADLMFPAKKTVQRDQHGIFIPLIINRAKLMSIDSKWPELRSAQDLIDRKSLRLVVVRGYDYGPGYMALINELSKQKRLLTEADPTSVARILKAGGADLTIMTPYILVGAMSGDARIEDLIPKIRYESIDELPWGDSGMYLSKAALSEADKTTLTTLLEQAAKSGQVWKSFQHYYPDNMLKESMRPLIPLQK</sequence>
<dbReference type="OrthoDB" id="8592924at2"/>
<dbReference type="SUPFAM" id="SSF53850">
    <property type="entry name" value="Periplasmic binding protein-like II"/>
    <property type="match status" value="1"/>
</dbReference>
<gene>
    <name evidence="1" type="ORF">EJN92_10790</name>
</gene>
<dbReference type="EMBL" id="CP034464">
    <property type="protein sequence ID" value="AZP12448.1"/>
    <property type="molecule type" value="Genomic_DNA"/>
</dbReference>
<evidence type="ECO:0000313" key="1">
    <source>
        <dbReference type="EMBL" id="AZP12448.1"/>
    </source>
</evidence>
<dbReference type="RefSeq" id="WP_126127829.1">
    <property type="nucleotide sequence ID" value="NZ_CP034464.1"/>
</dbReference>
<proteinExistence type="predicted"/>
<evidence type="ECO:0008006" key="3">
    <source>
        <dbReference type="Google" id="ProtNLM"/>
    </source>
</evidence>
<dbReference type="PROSITE" id="PS51257">
    <property type="entry name" value="PROKAR_LIPOPROTEIN"/>
    <property type="match status" value="1"/>
</dbReference>
<dbReference type="KEGG" id="upv:EJN92_10790"/>
<keyword evidence="2" id="KW-1185">Reference proteome</keyword>
<accession>A0A3S9HK27</accession>
<dbReference type="AlphaFoldDB" id="A0A3S9HK27"/>
<reference evidence="1 2" key="1">
    <citation type="journal article" date="2011" name="Int. J. Syst. Evol. Microbiol.">
        <title>Description of Undibacterium oligocarboniphilum sp. nov., isolated from purified water, and Undibacterium pigrum strain CCUG 49012 as the type strain of Undibacterium parvum sp. nov., and emended descriptions of the genus Undibacterium and the species Undibacterium pigrum.</title>
        <authorList>
            <person name="Eder W."/>
            <person name="Wanner G."/>
            <person name="Ludwig W."/>
            <person name="Busse H.J."/>
            <person name="Ziemke-Kageler F."/>
            <person name="Lang E."/>
        </authorList>
    </citation>
    <scope>NUCLEOTIDE SEQUENCE [LARGE SCALE GENOMIC DNA]</scope>
    <source>
        <strain evidence="1 2">DSM 23061</strain>
    </source>
</reference>
<dbReference type="Proteomes" id="UP000275663">
    <property type="component" value="Chromosome"/>
</dbReference>
<organism evidence="1 2">
    <name type="scientific">Undibacterium parvum</name>
    <dbReference type="NCBI Taxonomy" id="401471"/>
    <lineage>
        <taxon>Bacteria</taxon>
        <taxon>Pseudomonadati</taxon>
        <taxon>Pseudomonadota</taxon>
        <taxon>Betaproteobacteria</taxon>
        <taxon>Burkholderiales</taxon>
        <taxon>Oxalobacteraceae</taxon>
        <taxon>Undibacterium</taxon>
    </lineage>
</organism>
<name>A0A3S9HK27_9BURK</name>
<dbReference type="Gene3D" id="3.40.190.10">
    <property type="entry name" value="Periplasmic binding protein-like II"/>
    <property type="match status" value="2"/>
</dbReference>